<dbReference type="SUPFAM" id="SSF50475">
    <property type="entry name" value="FMN-binding split barrel"/>
    <property type="match status" value="1"/>
</dbReference>
<protein>
    <submittedName>
        <fullName evidence="1">Nitroreductase family deazaflavin-dependent oxidoreductase</fullName>
    </submittedName>
</protein>
<dbReference type="InterPro" id="IPR004378">
    <property type="entry name" value="F420H2_quin_Rdtase"/>
</dbReference>
<dbReference type="EMBL" id="JBHTIL010000002">
    <property type="protein sequence ID" value="MFD0927119.1"/>
    <property type="molecule type" value="Genomic_DNA"/>
</dbReference>
<name>A0ABW3GEJ8_9NOCA</name>
<proteinExistence type="predicted"/>
<sequence>MTVTHYAEPTGRMQASFNRTVRWLSDHGIGLAGARTLTVVGRTSGAPRTTPVNPMTIDGRTYLISPRGNTQWSRNLRAAGTCEIRRGRDVVAYAATEIADADKPALLRPYLKRWGWEVANYLPTKVSHTSTEDELLAVAHDVPVFVLTPA</sequence>
<keyword evidence="2" id="KW-1185">Reference proteome</keyword>
<dbReference type="RefSeq" id="WP_253648792.1">
    <property type="nucleotide sequence ID" value="NZ_BAAAMO010000006.1"/>
</dbReference>
<dbReference type="NCBIfam" id="TIGR00026">
    <property type="entry name" value="hi_GC_TIGR00026"/>
    <property type="match status" value="1"/>
</dbReference>
<dbReference type="Pfam" id="PF04075">
    <property type="entry name" value="F420H2_quin_red"/>
    <property type="match status" value="1"/>
</dbReference>
<dbReference type="InterPro" id="IPR012349">
    <property type="entry name" value="Split_barrel_FMN-bd"/>
</dbReference>
<dbReference type="Gene3D" id="2.30.110.10">
    <property type="entry name" value="Electron Transport, Fmn-binding Protein, Chain A"/>
    <property type="match status" value="1"/>
</dbReference>
<dbReference type="Proteomes" id="UP001597068">
    <property type="component" value="Unassembled WGS sequence"/>
</dbReference>
<evidence type="ECO:0000313" key="1">
    <source>
        <dbReference type="EMBL" id="MFD0927119.1"/>
    </source>
</evidence>
<comment type="caution">
    <text evidence="1">The sequence shown here is derived from an EMBL/GenBank/DDBJ whole genome shotgun (WGS) entry which is preliminary data.</text>
</comment>
<reference evidence="2" key="1">
    <citation type="journal article" date="2019" name="Int. J. Syst. Evol. Microbiol.">
        <title>The Global Catalogue of Microorganisms (GCM) 10K type strain sequencing project: providing services to taxonomists for standard genome sequencing and annotation.</title>
        <authorList>
            <consortium name="The Broad Institute Genomics Platform"/>
            <consortium name="The Broad Institute Genome Sequencing Center for Infectious Disease"/>
            <person name="Wu L."/>
            <person name="Ma J."/>
        </authorList>
    </citation>
    <scope>NUCLEOTIDE SEQUENCE [LARGE SCALE GENOMIC DNA]</scope>
    <source>
        <strain evidence="2">CCUG 50873</strain>
    </source>
</reference>
<gene>
    <name evidence="1" type="ORF">ACFQ04_15375</name>
</gene>
<accession>A0ABW3GEJ8</accession>
<evidence type="ECO:0000313" key="2">
    <source>
        <dbReference type="Proteomes" id="UP001597068"/>
    </source>
</evidence>
<organism evidence="1 2">
    <name type="scientific">Williamsia deligens</name>
    <dbReference type="NCBI Taxonomy" id="321325"/>
    <lineage>
        <taxon>Bacteria</taxon>
        <taxon>Bacillati</taxon>
        <taxon>Actinomycetota</taxon>
        <taxon>Actinomycetes</taxon>
        <taxon>Mycobacteriales</taxon>
        <taxon>Nocardiaceae</taxon>
        <taxon>Williamsia</taxon>
    </lineage>
</organism>